<feature type="domain" description="Glycine transporter" evidence="8">
    <location>
        <begin position="9"/>
        <end position="82"/>
    </location>
</feature>
<gene>
    <name evidence="9" type="ORF">SAMN05216249_104162</name>
</gene>
<protein>
    <submittedName>
        <fullName evidence="9">Uncharacterized membrane protein YeiH</fullName>
    </submittedName>
</protein>
<dbReference type="RefSeq" id="WP_092870942.1">
    <property type="nucleotide sequence ID" value="NZ_FOJY01000004.1"/>
</dbReference>
<dbReference type="OrthoDB" id="9791874at2"/>
<evidence type="ECO:0000313" key="10">
    <source>
        <dbReference type="Proteomes" id="UP000198838"/>
    </source>
</evidence>
<reference evidence="9 10" key="1">
    <citation type="submission" date="2016-10" db="EMBL/GenBank/DDBJ databases">
        <authorList>
            <person name="de Groot N.N."/>
        </authorList>
    </citation>
    <scope>NUCLEOTIDE SEQUENCE [LARGE SCALE GENOMIC DNA]</scope>
    <source>
        <strain evidence="9 10">DSM 5522</strain>
    </source>
</reference>
<feature type="transmembrane region" description="Helical" evidence="7">
    <location>
        <begin position="167"/>
        <end position="186"/>
    </location>
</feature>
<proteinExistence type="inferred from homology"/>
<dbReference type="InterPro" id="IPR005115">
    <property type="entry name" value="Gly_transporter"/>
</dbReference>
<dbReference type="Proteomes" id="UP000198838">
    <property type="component" value="Unassembled WGS sequence"/>
</dbReference>
<feature type="transmembrane region" description="Helical" evidence="7">
    <location>
        <begin position="134"/>
        <end position="155"/>
    </location>
</feature>
<dbReference type="PANTHER" id="PTHR30506:SF3">
    <property type="entry name" value="UPF0126 INNER MEMBRANE PROTEIN YADS-RELATED"/>
    <property type="match status" value="1"/>
</dbReference>
<feature type="transmembrane region" description="Helical" evidence="7">
    <location>
        <begin position="66"/>
        <end position="83"/>
    </location>
</feature>
<evidence type="ECO:0000256" key="4">
    <source>
        <dbReference type="ARBA" id="ARBA00022692"/>
    </source>
</evidence>
<comment type="similarity">
    <text evidence="2">Belongs to the UPF0126 family.</text>
</comment>
<evidence type="ECO:0000256" key="7">
    <source>
        <dbReference type="SAM" id="Phobius"/>
    </source>
</evidence>
<evidence type="ECO:0000256" key="5">
    <source>
        <dbReference type="ARBA" id="ARBA00022989"/>
    </source>
</evidence>
<dbReference type="GO" id="GO:0005886">
    <property type="term" value="C:plasma membrane"/>
    <property type="evidence" value="ECO:0007669"/>
    <property type="project" value="UniProtKB-SubCell"/>
</dbReference>
<dbReference type="AlphaFoldDB" id="A0A1I0WMA4"/>
<evidence type="ECO:0000256" key="2">
    <source>
        <dbReference type="ARBA" id="ARBA00008193"/>
    </source>
</evidence>
<organism evidence="9 10">
    <name type="scientific">Acetitomaculum ruminis DSM 5522</name>
    <dbReference type="NCBI Taxonomy" id="1120918"/>
    <lineage>
        <taxon>Bacteria</taxon>
        <taxon>Bacillati</taxon>
        <taxon>Bacillota</taxon>
        <taxon>Clostridia</taxon>
        <taxon>Lachnospirales</taxon>
        <taxon>Lachnospiraceae</taxon>
        <taxon>Acetitomaculum</taxon>
    </lineage>
</organism>
<keyword evidence="10" id="KW-1185">Reference proteome</keyword>
<feature type="transmembrane region" description="Helical" evidence="7">
    <location>
        <begin position="6"/>
        <end position="26"/>
    </location>
</feature>
<keyword evidence="3" id="KW-1003">Cell membrane</keyword>
<comment type="subcellular location">
    <subcellularLocation>
        <location evidence="1">Cell membrane</location>
        <topology evidence="1">Multi-pass membrane protein</topology>
    </subcellularLocation>
</comment>
<sequence>MNFDNIMFALEIIGTIAFAISGVMVAKEGKMDIFGAIVLGCATAVGGGVIRDLILGKTPPDMFKDPIYVIVAVVTCVMDFIIEKIRIKKGKTDSGYKLNEINNTILNIADSVGLAAFVVVGCQAAIRVGFNDNYLLISFVGVVTGIGGGIFRDMLAGQMPLIMRRRIYAMAAIAGAVIYCFATAYFSEILSAVVSMAVVIIIRFLAIYFKWNLPSF</sequence>
<feature type="transmembrane region" description="Helical" evidence="7">
    <location>
        <begin position="104"/>
        <end position="128"/>
    </location>
</feature>
<dbReference type="EMBL" id="FOJY01000004">
    <property type="protein sequence ID" value="SFA89882.1"/>
    <property type="molecule type" value="Genomic_DNA"/>
</dbReference>
<keyword evidence="5 7" id="KW-1133">Transmembrane helix</keyword>
<name>A0A1I0WMA4_9FIRM</name>
<keyword evidence="6 7" id="KW-0472">Membrane</keyword>
<feature type="transmembrane region" description="Helical" evidence="7">
    <location>
        <begin position="33"/>
        <end position="54"/>
    </location>
</feature>
<evidence type="ECO:0000259" key="8">
    <source>
        <dbReference type="Pfam" id="PF03458"/>
    </source>
</evidence>
<dbReference type="PANTHER" id="PTHR30506">
    <property type="entry name" value="INNER MEMBRANE PROTEIN"/>
    <property type="match status" value="1"/>
</dbReference>
<feature type="domain" description="Glycine transporter" evidence="8">
    <location>
        <begin position="108"/>
        <end position="182"/>
    </location>
</feature>
<evidence type="ECO:0000256" key="1">
    <source>
        <dbReference type="ARBA" id="ARBA00004651"/>
    </source>
</evidence>
<accession>A0A1I0WMA4</accession>
<keyword evidence="4 7" id="KW-0812">Transmembrane</keyword>
<dbReference type="Pfam" id="PF03458">
    <property type="entry name" value="Gly_transporter"/>
    <property type="match status" value="2"/>
</dbReference>
<evidence type="ECO:0000313" key="9">
    <source>
        <dbReference type="EMBL" id="SFA89882.1"/>
    </source>
</evidence>
<evidence type="ECO:0000256" key="6">
    <source>
        <dbReference type="ARBA" id="ARBA00023136"/>
    </source>
</evidence>
<evidence type="ECO:0000256" key="3">
    <source>
        <dbReference type="ARBA" id="ARBA00022475"/>
    </source>
</evidence>
<feature type="transmembrane region" description="Helical" evidence="7">
    <location>
        <begin position="192"/>
        <end position="211"/>
    </location>
</feature>